<proteinExistence type="inferred from homology"/>
<dbReference type="EMBL" id="WTYE01000001">
    <property type="protein sequence ID" value="MXP32225.1"/>
    <property type="molecule type" value="Genomic_DNA"/>
</dbReference>
<evidence type="ECO:0000313" key="11">
    <source>
        <dbReference type="Proteomes" id="UP000446786"/>
    </source>
</evidence>
<dbReference type="PANTHER" id="PTHR35369">
    <property type="entry name" value="BLR3025 PROTEIN-RELATED"/>
    <property type="match status" value="1"/>
</dbReference>
<comment type="subunit">
    <text evidence="2">Monomer.</text>
</comment>
<sequence length="539" mass="59714">MTAQDLSPDLRPTGKGQTPPRRILSIWCARLAIDRWRLAEGALRGEGVDADPLALITETAHGPRIDAANDAGAAAGARKGMMLADARTLCPELKVAPSDAAGDIDALEKLAEWAQRWGPWSALDPPDGVLVDVTAVAHLFGGEARLLSDAQAMFAKRGVTACFAIAPTAGAAWALSHFGPPCSILSSDDDMEARLSELPVAALRLDEDVITILRRLGLKTLGELGKVEHEGGGRDAIMRRFRNRRSPAANPLVRMDQLLGKIPEPLLPVVPHEMPLVQRRLAEPIRHRDLLDQVLRDLAADLARELEGKGEGARRLELGLWRVDGEVTVRRLELSAATRAAEHMCRLFAEKLDDVDAGFGIETVRLRASWAEPLALAQGDIEAAAEEHGTSLAACIDRLTTRLGPRAVRRPIPFGSHIPERAQRWQPPLEPPPAAQEELRFHARPLKLLDRAEPIAVLYATPDGYPRRFRWRGEVHEVVRVEGPERIAPEWWRERSTVRLRDYYRIEDDRGRRYWIYRHGLIGDGRGGLPDWYLQGLCA</sequence>
<dbReference type="InterPro" id="IPR017961">
    <property type="entry name" value="DNA_pol_Y-fam_little_finger"/>
</dbReference>
<comment type="similarity">
    <text evidence="1">Belongs to the DNA polymerase type-Y family.</text>
</comment>
<reference evidence="10 11" key="1">
    <citation type="submission" date="2019-12" db="EMBL/GenBank/DDBJ databases">
        <title>Genomic-based taxomic classification of the family Erythrobacteraceae.</title>
        <authorList>
            <person name="Xu L."/>
        </authorList>
    </citation>
    <scope>NUCLEOTIDE SEQUENCE [LARGE SCALE GENOMIC DNA]</scope>
    <source>
        <strain evidence="10 11">JCM 16677</strain>
    </source>
</reference>
<comment type="catalytic activity">
    <reaction evidence="6">
        <text>DNA(n) + a 2'-deoxyribonucleoside 5'-triphosphate = DNA(n+1) + diphosphate</text>
        <dbReference type="Rhea" id="RHEA:22508"/>
        <dbReference type="Rhea" id="RHEA-COMP:17339"/>
        <dbReference type="Rhea" id="RHEA-COMP:17340"/>
        <dbReference type="ChEBI" id="CHEBI:33019"/>
        <dbReference type="ChEBI" id="CHEBI:61560"/>
        <dbReference type="ChEBI" id="CHEBI:173112"/>
        <dbReference type="EC" id="2.7.7.7"/>
    </reaction>
</comment>
<keyword evidence="4" id="KW-0227">DNA damage</keyword>
<organism evidence="10 11">
    <name type="scientific">Parerythrobacter jejuensis</name>
    <dbReference type="NCBI Taxonomy" id="795812"/>
    <lineage>
        <taxon>Bacteria</taxon>
        <taxon>Pseudomonadati</taxon>
        <taxon>Pseudomonadota</taxon>
        <taxon>Alphaproteobacteria</taxon>
        <taxon>Sphingomonadales</taxon>
        <taxon>Erythrobacteraceae</taxon>
        <taxon>Parerythrobacter</taxon>
    </lineage>
</organism>
<dbReference type="InterPro" id="IPR001126">
    <property type="entry name" value="UmuC"/>
</dbReference>
<evidence type="ECO:0000256" key="3">
    <source>
        <dbReference type="ARBA" id="ARBA00012417"/>
    </source>
</evidence>
<dbReference type="PANTHER" id="PTHR35369:SF2">
    <property type="entry name" value="BLR3025 PROTEIN"/>
    <property type="match status" value="1"/>
</dbReference>
<dbReference type="RefSeq" id="WP_160780451.1">
    <property type="nucleotide sequence ID" value="NZ_BAAAZF010000001.1"/>
</dbReference>
<dbReference type="InterPro" id="IPR045443">
    <property type="entry name" value="DUF6504"/>
</dbReference>
<evidence type="ECO:0000259" key="7">
    <source>
        <dbReference type="Pfam" id="PF00817"/>
    </source>
</evidence>
<dbReference type="EC" id="2.7.7.7" evidence="3"/>
<feature type="domain" description="UmuC" evidence="7">
    <location>
        <begin position="52"/>
        <end position="176"/>
    </location>
</feature>
<evidence type="ECO:0000256" key="1">
    <source>
        <dbReference type="ARBA" id="ARBA00010945"/>
    </source>
</evidence>
<dbReference type="SUPFAM" id="SSF56672">
    <property type="entry name" value="DNA/RNA polymerases"/>
    <property type="match status" value="1"/>
</dbReference>
<evidence type="ECO:0000259" key="8">
    <source>
        <dbReference type="Pfam" id="PF11799"/>
    </source>
</evidence>
<evidence type="ECO:0000313" key="10">
    <source>
        <dbReference type="EMBL" id="MXP32225.1"/>
    </source>
</evidence>
<dbReference type="InterPro" id="IPR050356">
    <property type="entry name" value="SulA_CellDiv_inhibitor"/>
</dbReference>
<evidence type="ECO:0000259" key="9">
    <source>
        <dbReference type="Pfam" id="PF20114"/>
    </source>
</evidence>
<comment type="function">
    <text evidence="5">Poorly processive, error-prone DNA polymerase involved in untargeted mutagenesis. Copies undamaged DNA at stalled replication forks, which arise in vivo from mismatched or misaligned primer ends. These misaligned primers can be extended by PolIV. Exhibits no 3'-5' exonuclease (proofreading) activity. May be involved in translesional synthesis, in conjunction with the beta clamp from PolIII.</text>
</comment>
<name>A0A845AT90_9SPHN</name>
<evidence type="ECO:0000256" key="6">
    <source>
        <dbReference type="ARBA" id="ARBA00049244"/>
    </source>
</evidence>
<dbReference type="GO" id="GO:0003684">
    <property type="term" value="F:damaged DNA binding"/>
    <property type="evidence" value="ECO:0007669"/>
    <property type="project" value="InterPro"/>
</dbReference>
<dbReference type="Pfam" id="PF11799">
    <property type="entry name" value="IMS_C"/>
    <property type="match status" value="1"/>
</dbReference>
<evidence type="ECO:0000256" key="5">
    <source>
        <dbReference type="ARBA" id="ARBA00025589"/>
    </source>
</evidence>
<dbReference type="Pfam" id="PF00817">
    <property type="entry name" value="IMS"/>
    <property type="match status" value="1"/>
</dbReference>
<accession>A0A845AT90</accession>
<feature type="domain" description="DNA polymerase Y-family little finger" evidence="8">
    <location>
        <begin position="278"/>
        <end position="367"/>
    </location>
</feature>
<evidence type="ECO:0000256" key="4">
    <source>
        <dbReference type="ARBA" id="ARBA00022763"/>
    </source>
</evidence>
<dbReference type="InterPro" id="IPR043128">
    <property type="entry name" value="Rev_trsase/Diguanyl_cyclase"/>
</dbReference>
<dbReference type="AlphaFoldDB" id="A0A845AT90"/>
<dbReference type="InterPro" id="IPR043502">
    <property type="entry name" value="DNA/RNA_pol_sf"/>
</dbReference>
<gene>
    <name evidence="10" type="ORF">GRI94_10390</name>
</gene>
<dbReference type="CDD" id="cd03468">
    <property type="entry name" value="PolY_like"/>
    <property type="match status" value="1"/>
</dbReference>
<dbReference type="GO" id="GO:0006281">
    <property type="term" value="P:DNA repair"/>
    <property type="evidence" value="ECO:0007669"/>
    <property type="project" value="InterPro"/>
</dbReference>
<evidence type="ECO:0000256" key="2">
    <source>
        <dbReference type="ARBA" id="ARBA00011245"/>
    </source>
</evidence>
<dbReference type="Pfam" id="PF20114">
    <property type="entry name" value="DUF6504"/>
    <property type="match status" value="1"/>
</dbReference>
<dbReference type="OrthoDB" id="9788640at2"/>
<dbReference type="Proteomes" id="UP000446786">
    <property type="component" value="Unassembled WGS sequence"/>
</dbReference>
<protein>
    <recommendedName>
        <fullName evidence="3">DNA-directed DNA polymerase</fullName>
        <ecNumber evidence="3">2.7.7.7</ecNumber>
    </recommendedName>
</protein>
<dbReference type="Gene3D" id="3.40.1170.60">
    <property type="match status" value="1"/>
</dbReference>
<dbReference type="Gene3D" id="3.30.70.270">
    <property type="match status" value="1"/>
</dbReference>
<feature type="domain" description="DUF6504" evidence="9">
    <location>
        <begin position="459"/>
        <end position="533"/>
    </location>
</feature>
<keyword evidence="11" id="KW-1185">Reference proteome</keyword>
<comment type="caution">
    <text evidence="10">The sequence shown here is derived from an EMBL/GenBank/DDBJ whole genome shotgun (WGS) entry which is preliminary data.</text>
</comment>